<feature type="region of interest" description="Disordered" evidence="1">
    <location>
        <begin position="789"/>
        <end position="831"/>
    </location>
</feature>
<feature type="region of interest" description="Disordered" evidence="1">
    <location>
        <begin position="870"/>
        <end position="954"/>
    </location>
</feature>
<organism evidence="2 3">
    <name type="scientific">Frankliniella occidentalis</name>
    <name type="common">Western flower thrips</name>
    <name type="synonym">Euthrips occidentalis</name>
    <dbReference type="NCBI Taxonomy" id="133901"/>
    <lineage>
        <taxon>Eukaryota</taxon>
        <taxon>Metazoa</taxon>
        <taxon>Ecdysozoa</taxon>
        <taxon>Arthropoda</taxon>
        <taxon>Hexapoda</taxon>
        <taxon>Insecta</taxon>
        <taxon>Pterygota</taxon>
        <taxon>Neoptera</taxon>
        <taxon>Paraneoptera</taxon>
        <taxon>Thysanoptera</taxon>
        <taxon>Terebrantia</taxon>
        <taxon>Thripoidea</taxon>
        <taxon>Thripidae</taxon>
        <taxon>Frankliniella</taxon>
    </lineage>
</organism>
<protein>
    <submittedName>
        <fullName evidence="3">Uncharacterized protein LOC113209675 isoform X1</fullName>
    </submittedName>
</protein>
<evidence type="ECO:0000256" key="1">
    <source>
        <dbReference type="SAM" id="MobiDB-lite"/>
    </source>
</evidence>
<evidence type="ECO:0000313" key="3">
    <source>
        <dbReference type="RefSeq" id="XP_052128918.1"/>
    </source>
</evidence>
<reference evidence="3" key="1">
    <citation type="submission" date="2025-08" db="UniProtKB">
        <authorList>
            <consortium name="RefSeq"/>
        </authorList>
    </citation>
    <scope>IDENTIFICATION</scope>
    <source>
        <tissue evidence="3">Whole organism</tissue>
    </source>
</reference>
<feature type="compositionally biased region" description="Basic and acidic residues" evidence="1">
    <location>
        <begin position="514"/>
        <end position="525"/>
    </location>
</feature>
<dbReference type="OrthoDB" id="7673806at2759"/>
<accession>A0A9C6X4F9</accession>
<proteinExistence type="predicted"/>
<feature type="region of interest" description="Disordered" evidence="1">
    <location>
        <begin position="89"/>
        <end position="132"/>
    </location>
</feature>
<feature type="compositionally biased region" description="Basic and acidic residues" evidence="1">
    <location>
        <begin position="798"/>
        <end position="808"/>
    </location>
</feature>
<evidence type="ECO:0000313" key="2">
    <source>
        <dbReference type="Proteomes" id="UP000504606"/>
    </source>
</evidence>
<feature type="region of interest" description="Disordered" evidence="1">
    <location>
        <begin position="493"/>
        <end position="541"/>
    </location>
</feature>
<sequence>MTDMSTVLFPWMCYNPPRSVIVANPVPGVVPGLPFGGHPGLHHHHQHHQSAVLGLHPAAVPSTSATTTCSGIPTGIPYPGWTQHPGMAAMAPYGPPARSPSAKGPKASPPAKTRTPPRTPPKRPAPIASPRRISVSALVSRLNCSSSMSDAGSQGSPEAEGCSTEENAQEKNFPWLNTFSKQCRSAVGSKSMKQLDDLLTVYIEHVTPHYRDCHKLPNKAAKLKRNINDTMIFFHMLYMDIREPLENAFYYDKMTELMAMYLDLEITAARRGKDTEKTVTNKLSTSLYTFLDHSEDHILDALLKTKLINKHSKKVCVPLLRKILSELVVRRPLAELTYVRFLLSFKLWKNVVADVEERRAINKLAVQRLHPPPEYFLDHEIARCHTEVLPRIPKSKKNCTLFYLGAKFSVKDACRALFRYCKDTSRSNVYRRNMTTSEEIEKPFVISSRISSGNMNDVEESGSCSLINDIWSTISNGESSSCLLEESDMFSEVQMEEKNDSVSPKKKKLQPDSPDSRIDVIDKTRRKDNRKKKETSVPDPKFVMLKTEGAADPISASSAAKGVQDCCLGSAFMMEQVNKVGVAQTHVKVDPCESEMPTSSRQHSVLESLVYAQPGSDNEAVASSSVSPDAGSVPPSHLDTNECDSSVEILQSRQVSTDVSLPLDLKPSLNMDGKVAKEDLLLFSGNDPAADEAAVYDSFPEFGGMFRLNDDLFNCRSFEGIDQSSMMYRRADVTGSLPFQGSPLLEEDEDEFKFRWTSVPDFSNVQSTIINQSSGTGSSSDLSCYAGVESKAAPEGSEEPKLGQDMKAGKGASQGVQRGGRTSRRRSEQATIDSTCGGVLADLGLGSTALESDLVDLGLDDLGLVKALGGGLGENLGGDFPASSGDDENMGDTRVEVAQPSTLPPKPPTSDVRRGRPPKRRGSNSSQTAVASTTSSPSSNAVVPKKPRQKTTSICALPLTRSIADAVGIRLPDPIKEMVTNIRKQQSKKSVL</sequence>
<dbReference type="GeneID" id="113209675"/>
<gene>
    <name evidence="3" type="primary">LOC113209675</name>
</gene>
<feature type="compositionally biased region" description="Low complexity" evidence="1">
    <location>
        <begin position="146"/>
        <end position="156"/>
    </location>
</feature>
<feature type="compositionally biased region" description="Low complexity" evidence="1">
    <location>
        <begin position="923"/>
        <end position="944"/>
    </location>
</feature>
<dbReference type="KEGG" id="foc:113209675"/>
<feature type="compositionally biased region" description="Low complexity" evidence="1">
    <location>
        <begin position="99"/>
        <end position="116"/>
    </location>
</feature>
<name>A0A9C6X4F9_FRAOC</name>
<feature type="region of interest" description="Disordered" evidence="1">
    <location>
        <begin position="617"/>
        <end position="641"/>
    </location>
</feature>
<dbReference type="RefSeq" id="XP_052128918.1">
    <property type="nucleotide sequence ID" value="XM_052272958.1"/>
</dbReference>
<dbReference type="AlphaFoldDB" id="A0A9C6X4F9"/>
<keyword evidence="2" id="KW-1185">Reference proteome</keyword>
<dbReference type="Proteomes" id="UP000504606">
    <property type="component" value="Unplaced"/>
</dbReference>
<feature type="region of interest" description="Disordered" evidence="1">
    <location>
        <begin position="146"/>
        <end position="167"/>
    </location>
</feature>